<evidence type="ECO:0000256" key="2">
    <source>
        <dbReference type="ARBA" id="ARBA00023315"/>
    </source>
</evidence>
<comment type="caution">
    <text evidence="4">The sequence shown here is derived from an EMBL/GenBank/DDBJ whole genome shotgun (WGS) entry which is preliminary data.</text>
</comment>
<organism evidence="4 5">
    <name type="scientific">Anaerolinea thermolimosa</name>
    <dbReference type="NCBI Taxonomy" id="229919"/>
    <lineage>
        <taxon>Bacteria</taxon>
        <taxon>Bacillati</taxon>
        <taxon>Chloroflexota</taxon>
        <taxon>Anaerolineae</taxon>
        <taxon>Anaerolineales</taxon>
        <taxon>Anaerolineaceae</taxon>
        <taxon>Anaerolinea</taxon>
    </lineage>
</organism>
<dbReference type="Proteomes" id="UP000264141">
    <property type="component" value="Unassembled WGS sequence"/>
</dbReference>
<gene>
    <name evidence="4" type="ORF">DEQ80_00815</name>
</gene>
<dbReference type="OrthoDB" id="160769at2"/>
<evidence type="ECO:0000313" key="5">
    <source>
        <dbReference type="Proteomes" id="UP000264141"/>
    </source>
</evidence>
<dbReference type="STRING" id="229919.GCA_001050195_00501"/>
<dbReference type="CDD" id="cd04301">
    <property type="entry name" value="NAT_SF"/>
    <property type="match status" value="1"/>
</dbReference>
<dbReference type="PROSITE" id="PS51186">
    <property type="entry name" value="GNAT"/>
    <property type="match status" value="1"/>
</dbReference>
<accession>A0A3D1JFJ4</accession>
<evidence type="ECO:0000256" key="1">
    <source>
        <dbReference type="ARBA" id="ARBA00022679"/>
    </source>
</evidence>
<dbReference type="EMBL" id="DPBP01000003">
    <property type="protein sequence ID" value="HCE16376.1"/>
    <property type="molecule type" value="Genomic_DNA"/>
</dbReference>
<dbReference type="InterPro" id="IPR000182">
    <property type="entry name" value="GNAT_dom"/>
</dbReference>
<dbReference type="PANTHER" id="PTHR43877">
    <property type="entry name" value="AMINOALKYLPHOSPHONATE N-ACETYLTRANSFERASE-RELATED-RELATED"/>
    <property type="match status" value="1"/>
</dbReference>
<keyword evidence="2" id="KW-0012">Acyltransferase</keyword>
<dbReference type="Gene3D" id="3.40.630.30">
    <property type="match status" value="1"/>
</dbReference>
<reference evidence="4 5" key="1">
    <citation type="journal article" date="2018" name="Nat. Biotechnol.">
        <title>A standardized bacterial taxonomy based on genome phylogeny substantially revises the tree of life.</title>
        <authorList>
            <person name="Parks D.H."/>
            <person name="Chuvochina M."/>
            <person name="Waite D.W."/>
            <person name="Rinke C."/>
            <person name="Skarshewski A."/>
            <person name="Chaumeil P.A."/>
            <person name="Hugenholtz P."/>
        </authorList>
    </citation>
    <scope>NUCLEOTIDE SEQUENCE [LARGE SCALE GENOMIC DNA]</scope>
    <source>
        <strain evidence="4">UBA8781</strain>
    </source>
</reference>
<evidence type="ECO:0000259" key="3">
    <source>
        <dbReference type="PROSITE" id="PS51186"/>
    </source>
</evidence>
<keyword evidence="1 4" id="KW-0808">Transferase</keyword>
<dbReference type="GO" id="GO:0016747">
    <property type="term" value="F:acyltransferase activity, transferring groups other than amino-acyl groups"/>
    <property type="evidence" value="ECO:0007669"/>
    <property type="project" value="InterPro"/>
</dbReference>
<dbReference type="AlphaFoldDB" id="A0A3D1JFJ4"/>
<dbReference type="InterPro" id="IPR050832">
    <property type="entry name" value="Bact_Acetyltransf"/>
</dbReference>
<dbReference type="InterPro" id="IPR016181">
    <property type="entry name" value="Acyl_CoA_acyltransferase"/>
</dbReference>
<proteinExistence type="predicted"/>
<dbReference type="Pfam" id="PF00583">
    <property type="entry name" value="Acetyltransf_1"/>
    <property type="match status" value="1"/>
</dbReference>
<sequence>MPEVAIRPALSSDLPALLEIIPAYQTARVWQMDRTYEEGQYLIRFREIRLPRPVKVEYPRSQSQLFGEHWLEQGCVLVAVLGGEPVGFARVSMELSPQTVWLQDLVVKEKVRRQGIGTALLVATQDWGAERGARRMTVEMQSKNYPAIQLVRKLGFELSGYSDQYYLNQDIALFFTSWIR</sequence>
<feature type="domain" description="N-acetyltransferase" evidence="3">
    <location>
        <begin position="4"/>
        <end position="180"/>
    </location>
</feature>
<dbReference type="RefSeq" id="WP_062189427.1">
    <property type="nucleotide sequence ID" value="NZ_DF967965.1"/>
</dbReference>
<dbReference type="PANTHER" id="PTHR43877:SF1">
    <property type="entry name" value="ACETYLTRANSFERASE"/>
    <property type="match status" value="1"/>
</dbReference>
<protein>
    <submittedName>
        <fullName evidence="4">N-acetyltransferase</fullName>
    </submittedName>
</protein>
<name>A0A3D1JFJ4_9CHLR</name>
<dbReference type="SUPFAM" id="SSF55729">
    <property type="entry name" value="Acyl-CoA N-acyltransferases (Nat)"/>
    <property type="match status" value="1"/>
</dbReference>
<evidence type="ECO:0000313" key="4">
    <source>
        <dbReference type="EMBL" id="HCE16376.1"/>
    </source>
</evidence>